<dbReference type="InterPro" id="IPR000847">
    <property type="entry name" value="LysR_HTH_N"/>
</dbReference>
<evidence type="ECO:0000256" key="3">
    <source>
        <dbReference type="ARBA" id="ARBA00023125"/>
    </source>
</evidence>
<comment type="similarity">
    <text evidence="1">Belongs to the LysR transcriptional regulatory family.</text>
</comment>
<reference evidence="6 7" key="1">
    <citation type="submission" date="2019-08" db="EMBL/GenBank/DDBJ databases">
        <title>Parahaliea maris sp. nov., isolated from the surface seawater.</title>
        <authorList>
            <person name="Liu Y."/>
        </authorList>
    </citation>
    <scope>NUCLEOTIDE SEQUENCE [LARGE SCALE GENOMIC DNA]</scope>
    <source>
        <strain evidence="6 7">HSLHS9</strain>
    </source>
</reference>
<dbReference type="AlphaFoldDB" id="A0A5C8ZXJ9"/>
<dbReference type="GO" id="GO:0003700">
    <property type="term" value="F:DNA-binding transcription factor activity"/>
    <property type="evidence" value="ECO:0007669"/>
    <property type="project" value="InterPro"/>
</dbReference>
<dbReference type="PROSITE" id="PS50931">
    <property type="entry name" value="HTH_LYSR"/>
    <property type="match status" value="1"/>
</dbReference>
<dbReference type="Pfam" id="PF00126">
    <property type="entry name" value="HTH_1"/>
    <property type="match status" value="1"/>
</dbReference>
<dbReference type="Proteomes" id="UP000321039">
    <property type="component" value="Unassembled WGS sequence"/>
</dbReference>
<dbReference type="InterPro" id="IPR036388">
    <property type="entry name" value="WH-like_DNA-bd_sf"/>
</dbReference>
<evidence type="ECO:0000256" key="2">
    <source>
        <dbReference type="ARBA" id="ARBA00023015"/>
    </source>
</evidence>
<keyword evidence="4" id="KW-0804">Transcription</keyword>
<evidence type="ECO:0000313" key="7">
    <source>
        <dbReference type="Proteomes" id="UP000321039"/>
    </source>
</evidence>
<comment type="caution">
    <text evidence="6">The sequence shown here is derived from an EMBL/GenBank/DDBJ whole genome shotgun (WGS) entry which is preliminary data.</text>
</comment>
<dbReference type="PANTHER" id="PTHR30579">
    <property type="entry name" value="TRANSCRIPTIONAL REGULATOR"/>
    <property type="match status" value="1"/>
</dbReference>
<sequence length="283" mass="31126">MRNLPMDCLRSFVSIVELGSYTLAAERLGRTQPAISQHIRKLEELVGDKLILRDSARLELTGAGKRLLQYSLRIIELNDQAISEFINPSVSGKLRLGIPSEFAVVLMPRILGQFSAAYPQVALDVQCVLSKDLLQDPSRYDLILALQEWPNSQQPGYLKTESLVWVGSDDFDMRQYDEVPLVAAPVPCIYRARAEQVLTENHINARVVYTIPDLTGIEAAVEAGLGVTVLARSTVPTKLRVLESSRQLPDLGSVGINLITPHAPASTAVSLLAETIADYLVTH</sequence>
<dbReference type="EMBL" id="VRZA01000005">
    <property type="protein sequence ID" value="TXS92197.1"/>
    <property type="molecule type" value="Genomic_DNA"/>
</dbReference>
<organism evidence="6 7">
    <name type="scientific">Parahaliea maris</name>
    <dbReference type="NCBI Taxonomy" id="2716870"/>
    <lineage>
        <taxon>Bacteria</taxon>
        <taxon>Pseudomonadati</taxon>
        <taxon>Pseudomonadota</taxon>
        <taxon>Gammaproteobacteria</taxon>
        <taxon>Cellvibrionales</taxon>
        <taxon>Halieaceae</taxon>
        <taxon>Parahaliea</taxon>
    </lineage>
</organism>
<evidence type="ECO:0000313" key="6">
    <source>
        <dbReference type="EMBL" id="TXS92197.1"/>
    </source>
</evidence>
<dbReference type="GO" id="GO:0003677">
    <property type="term" value="F:DNA binding"/>
    <property type="evidence" value="ECO:0007669"/>
    <property type="project" value="UniProtKB-KW"/>
</dbReference>
<keyword evidence="2" id="KW-0805">Transcription regulation</keyword>
<dbReference type="InterPro" id="IPR036390">
    <property type="entry name" value="WH_DNA-bd_sf"/>
</dbReference>
<dbReference type="PRINTS" id="PR00039">
    <property type="entry name" value="HTHLYSR"/>
</dbReference>
<protein>
    <submittedName>
        <fullName evidence="6">LysR family transcriptional regulator</fullName>
    </submittedName>
</protein>
<dbReference type="SUPFAM" id="SSF53850">
    <property type="entry name" value="Periplasmic binding protein-like II"/>
    <property type="match status" value="1"/>
</dbReference>
<name>A0A5C8ZXJ9_9GAMM</name>
<keyword evidence="7" id="KW-1185">Reference proteome</keyword>
<gene>
    <name evidence="6" type="ORF">FV139_15105</name>
</gene>
<accession>A0A5C8ZXJ9</accession>
<dbReference type="SUPFAM" id="SSF46785">
    <property type="entry name" value="Winged helix' DNA-binding domain"/>
    <property type="match status" value="1"/>
</dbReference>
<evidence type="ECO:0000256" key="1">
    <source>
        <dbReference type="ARBA" id="ARBA00009437"/>
    </source>
</evidence>
<dbReference type="InterPro" id="IPR005119">
    <property type="entry name" value="LysR_subst-bd"/>
</dbReference>
<proteinExistence type="inferred from homology"/>
<evidence type="ECO:0000256" key="4">
    <source>
        <dbReference type="ARBA" id="ARBA00023163"/>
    </source>
</evidence>
<dbReference type="Gene3D" id="1.10.10.10">
    <property type="entry name" value="Winged helix-like DNA-binding domain superfamily/Winged helix DNA-binding domain"/>
    <property type="match status" value="1"/>
</dbReference>
<dbReference type="Gene3D" id="3.40.190.10">
    <property type="entry name" value="Periplasmic binding protein-like II"/>
    <property type="match status" value="2"/>
</dbReference>
<evidence type="ECO:0000259" key="5">
    <source>
        <dbReference type="PROSITE" id="PS50931"/>
    </source>
</evidence>
<dbReference type="Pfam" id="PF03466">
    <property type="entry name" value="LysR_substrate"/>
    <property type="match status" value="1"/>
</dbReference>
<dbReference type="InterPro" id="IPR050176">
    <property type="entry name" value="LTTR"/>
</dbReference>
<feature type="domain" description="HTH lysR-type" evidence="5">
    <location>
        <begin position="4"/>
        <end position="61"/>
    </location>
</feature>
<dbReference type="PANTHER" id="PTHR30579:SF7">
    <property type="entry name" value="HTH-TYPE TRANSCRIPTIONAL REGULATOR LRHA-RELATED"/>
    <property type="match status" value="1"/>
</dbReference>
<keyword evidence="3" id="KW-0238">DNA-binding</keyword>